<name>A0ABV2HQ33_9HYPH</name>
<comment type="caution">
    <text evidence="2">The sequence shown here is derived from an EMBL/GenBank/DDBJ whole genome shotgun (WGS) entry which is preliminary data.</text>
</comment>
<protein>
    <submittedName>
        <fullName evidence="2">Uncharacterized protein</fullName>
    </submittedName>
</protein>
<reference evidence="2 3" key="1">
    <citation type="submission" date="2024-06" db="EMBL/GenBank/DDBJ databases">
        <title>Genomic Encyclopedia of Type Strains, Phase IV (KMG-IV): sequencing the most valuable type-strain genomes for metagenomic binning, comparative biology and taxonomic classification.</title>
        <authorList>
            <person name="Goeker M."/>
        </authorList>
    </citation>
    <scope>NUCLEOTIDE SEQUENCE [LARGE SCALE GENOMIC DNA]</scope>
    <source>
        <strain evidence="2 3">DSM 29846</strain>
    </source>
</reference>
<accession>A0ABV2HQ33</accession>
<evidence type="ECO:0000313" key="2">
    <source>
        <dbReference type="EMBL" id="MET3592690.1"/>
    </source>
</evidence>
<feature type="region of interest" description="Disordered" evidence="1">
    <location>
        <begin position="1"/>
        <end position="101"/>
    </location>
</feature>
<evidence type="ECO:0000313" key="3">
    <source>
        <dbReference type="Proteomes" id="UP001549036"/>
    </source>
</evidence>
<evidence type="ECO:0000256" key="1">
    <source>
        <dbReference type="SAM" id="MobiDB-lite"/>
    </source>
</evidence>
<organism evidence="2 3">
    <name type="scientific">Mesorhizobium shonense</name>
    <dbReference type="NCBI Taxonomy" id="1209948"/>
    <lineage>
        <taxon>Bacteria</taxon>
        <taxon>Pseudomonadati</taxon>
        <taxon>Pseudomonadota</taxon>
        <taxon>Alphaproteobacteria</taxon>
        <taxon>Hyphomicrobiales</taxon>
        <taxon>Phyllobacteriaceae</taxon>
        <taxon>Mesorhizobium</taxon>
    </lineage>
</organism>
<dbReference type="RefSeq" id="WP_292300478.1">
    <property type="nucleotide sequence ID" value="NZ_JBEPLM010000003.1"/>
</dbReference>
<sequence length="101" mass="10030">MTSPIGSQQNAGAAQRTIRLPTAPDTAFPGKSAESVGHLAKASVLETGDSEPGAQGRAASRIARMDVTVLPPAGSGDNQVSDTGNEDNGAADQDAGENAIG</sequence>
<keyword evidence="3" id="KW-1185">Reference proteome</keyword>
<feature type="compositionally biased region" description="Polar residues" evidence="1">
    <location>
        <begin position="1"/>
        <end position="12"/>
    </location>
</feature>
<proteinExistence type="predicted"/>
<dbReference type="Proteomes" id="UP001549036">
    <property type="component" value="Unassembled WGS sequence"/>
</dbReference>
<dbReference type="EMBL" id="JBEPLM010000003">
    <property type="protein sequence ID" value="MET3592690.1"/>
    <property type="molecule type" value="Genomic_DNA"/>
</dbReference>
<gene>
    <name evidence="2" type="ORF">ABID26_002078</name>
</gene>